<dbReference type="EMBL" id="FWFS01000007">
    <property type="protein sequence ID" value="SLN49048.1"/>
    <property type="molecule type" value="Genomic_DNA"/>
</dbReference>
<dbReference type="InterPro" id="IPR003226">
    <property type="entry name" value="MYG1_exonuclease"/>
</dbReference>
<keyword evidence="3" id="KW-1185">Reference proteome</keyword>
<sequence length="321" mass="34030">MTITHLVTHSGGFHADELLSSVILTRLFPEATLLRSRDTAWITPAQDKIIYDVGGAFDAQAQIFDHHQRPNPLREDGQPFSSFGLIWAHYGRDYLSALNVPQADIDAIHGSFDRGFVLPIDLVDNGAVNPSEAGPLFASLTLPALLESLKPVFDAGGAAAEDRAFQDALAVARAFVEAAIARKAAKYRAQSMVMAAIEAAGSGRVLELPMGMPFRAGIDAAGADHLLFVITPRGDEWSLTGIRIEPDAFAQRADLPAAWAGLNGAELEAASGVSGAKFCHNGRFIAVANSRDAIVKMAALAVAQAEAQERAAPEAPRAPDA</sequence>
<comment type="similarity">
    <text evidence="1">Belongs to the MYG1 family.</text>
</comment>
<proteinExistence type="inferred from homology"/>
<dbReference type="AlphaFoldDB" id="A0A1Y5SUU7"/>
<name>A0A1Y5SUU7_9RHOB</name>
<dbReference type="PANTHER" id="PTHR11215">
    <property type="entry name" value="METAL DEPENDENT HYDROLASE - RELATED"/>
    <property type="match status" value="1"/>
</dbReference>
<evidence type="ECO:0000313" key="3">
    <source>
        <dbReference type="Proteomes" id="UP000193862"/>
    </source>
</evidence>
<protein>
    <recommendedName>
        <fullName evidence="4">Metal-dependent hydrolase</fullName>
    </recommendedName>
</protein>
<dbReference type="RefSeq" id="WP_085836786.1">
    <property type="nucleotide sequence ID" value="NZ_FWFS01000007.1"/>
</dbReference>
<evidence type="ECO:0000313" key="2">
    <source>
        <dbReference type="EMBL" id="SLN49048.1"/>
    </source>
</evidence>
<evidence type="ECO:0008006" key="4">
    <source>
        <dbReference type="Google" id="ProtNLM"/>
    </source>
</evidence>
<gene>
    <name evidence="2" type="ORF">AQS8620_02078</name>
</gene>
<evidence type="ECO:0000256" key="1">
    <source>
        <dbReference type="ARBA" id="ARBA00010105"/>
    </source>
</evidence>
<dbReference type="GO" id="GO:0005737">
    <property type="term" value="C:cytoplasm"/>
    <property type="evidence" value="ECO:0007669"/>
    <property type="project" value="TreeGrafter"/>
</dbReference>
<accession>A0A1Y5SUU7</accession>
<dbReference type="OrthoDB" id="183622at2"/>
<dbReference type="Pfam" id="PF03690">
    <property type="entry name" value="MYG1_exonuc"/>
    <property type="match status" value="1"/>
</dbReference>
<reference evidence="2 3" key="1">
    <citation type="submission" date="2017-03" db="EMBL/GenBank/DDBJ databases">
        <authorList>
            <person name="Afonso C.L."/>
            <person name="Miller P.J."/>
            <person name="Scott M.A."/>
            <person name="Spackman E."/>
            <person name="Goraichik I."/>
            <person name="Dimitrov K.M."/>
            <person name="Suarez D.L."/>
            <person name="Swayne D.E."/>
        </authorList>
    </citation>
    <scope>NUCLEOTIDE SEQUENCE [LARGE SCALE GENOMIC DNA]</scope>
    <source>
        <strain evidence="2 3">CECT 8620</strain>
    </source>
</reference>
<dbReference type="Proteomes" id="UP000193862">
    <property type="component" value="Unassembled WGS sequence"/>
</dbReference>
<organism evidence="2 3">
    <name type="scientific">Aquimixticola soesokkakensis</name>
    <dbReference type="NCBI Taxonomy" id="1519096"/>
    <lineage>
        <taxon>Bacteria</taxon>
        <taxon>Pseudomonadati</taxon>
        <taxon>Pseudomonadota</taxon>
        <taxon>Alphaproteobacteria</taxon>
        <taxon>Rhodobacterales</taxon>
        <taxon>Paracoccaceae</taxon>
        <taxon>Aquimixticola</taxon>
    </lineage>
</organism>
<dbReference type="PANTHER" id="PTHR11215:SF1">
    <property type="entry name" value="MYG1 EXONUCLEASE"/>
    <property type="match status" value="1"/>
</dbReference>